<protein>
    <submittedName>
        <fullName evidence="10">Sialin</fullName>
    </submittedName>
</protein>
<dbReference type="OrthoDB" id="2985014at2759"/>
<comment type="caution">
    <text evidence="10">The sequence shown here is derived from an EMBL/GenBank/DDBJ whole genome shotgun (WGS) entry which is preliminary data.</text>
</comment>
<evidence type="ECO:0000313" key="11">
    <source>
        <dbReference type="Proteomes" id="UP000192578"/>
    </source>
</evidence>
<evidence type="ECO:0000256" key="5">
    <source>
        <dbReference type="ARBA" id="ARBA00022989"/>
    </source>
</evidence>
<name>A0A1W0WCA6_HYPEX</name>
<proteinExistence type="predicted"/>
<feature type="domain" description="Major facilitator superfamily (MFS) profile" evidence="9">
    <location>
        <begin position="16"/>
        <end position="490"/>
    </location>
</feature>
<feature type="transmembrane region" description="Helical" evidence="8">
    <location>
        <begin position="16"/>
        <end position="40"/>
    </location>
</feature>
<feature type="transmembrane region" description="Helical" evidence="8">
    <location>
        <begin position="190"/>
        <end position="208"/>
    </location>
</feature>
<evidence type="ECO:0000256" key="6">
    <source>
        <dbReference type="ARBA" id="ARBA00023136"/>
    </source>
</evidence>
<keyword evidence="5 8" id="KW-1133">Transmembrane helix</keyword>
<accession>A0A1W0WCA6</accession>
<feature type="region of interest" description="Disordered" evidence="7">
    <location>
        <begin position="74"/>
        <end position="93"/>
    </location>
</feature>
<feature type="transmembrane region" description="Helical" evidence="8">
    <location>
        <begin position="464"/>
        <end position="485"/>
    </location>
</feature>
<feature type="compositionally biased region" description="Basic and acidic residues" evidence="7">
    <location>
        <begin position="78"/>
        <end position="88"/>
    </location>
</feature>
<dbReference type="EMBL" id="MTYJ01000136">
    <property type="protein sequence ID" value="OQV12810.1"/>
    <property type="molecule type" value="Genomic_DNA"/>
</dbReference>
<dbReference type="SUPFAM" id="SSF103473">
    <property type="entry name" value="MFS general substrate transporter"/>
    <property type="match status" value="1"/>
</dbReference>
<keyword evidence="2" id="KW-0813">Transport</keyword>
<dbReference type="GO" id="GO:0015293">
    <property type="term" value="F:symporter activity"/>
    <property type="evidence" value="ECO:0007669"/>
    <property type="project" value="UniProtKB-KW"/>
</dbReference>
<gene>
    <name evidence="10" type="ORF">BV898_12939</name>
</gene>
<sequence length="494" mass="54012">MNLDYHSGRVGHRHGLMVLAFLGYVFMYATRVGLSVSMVAMTRPMVKPINENNTSDSSQTFAEACPVLLAQSLNESSENARRDSRGDGQSRTFDWDSETQGLLHGAFFYGYFVSQTPGGWIGHKIGAKLPMAISMALIGILTIISPFAAEGGVWAFFAIRFLVGIFQGVVVPCVTVLWIDWAPPKERGRLLAVSYSGSQLGAVMGMFLSGFLAEAYGWESIFYCFGAIVILWVVPWMLLAHDSPSKHPRISDDEKHYIMSALLADKHQQPGETAKSNEPDHKRSTPWLAIFKTVPYWVVVIAEFGHCWGFYVLLTNLPTYLNNILHFSLKSNGALSAMPYLVRWFVTILSVCLSDWILTKNFCTPTVLRKVFSIVAFVGTGFALVGVAYVGCDATAAVVLFATAVGLSGCMYAGYLVQYTELSPNYAGVLIGLGNSIGTLTGIIAPYVVGVLTSGEGGQSVENWQTVFFIAAGIYACITVIYGLFSSSVRQKWD</sequence>
<evidence type="ECO:0000256" key="3">
    <source>
        <dbReference type="ARBA" id="ARBA00022692"/>
    </source>
</evidence>
<dbReference type="PANTHER" id="PTHR11662">
    <property type="entry name" value="SOLUTE CARRIER FAMILY 17"/>
    <property type="match status" value="1"/>
</dbReference>
<dbReference type="InterPro" id="IPR050382">
    <property type="entry name" value="MFS_Na/Anion_cotransporter"/>
</dbReference>
<dbReference type="Gene3D" id="1.20.1250.20">
    <property type="entry name" value="MFS general substrate transporter like domains"/>
    <property type="match status" value="2"/>
</dbReference>
<dbReference type="GO" id="GO:0006820">
    <property type="term" value="P:monoatomic anion transport"/>
    <property type="evidence" value="ECO:0007669"/>
    <property type="project" value="TreeGrafter"/>
</dbReference>
<comment type="subcellular location">
    <subcellularLocation>
        <location evidence="1">Membrane</location>
        <topology evidence="1">Multi-pass membrane protein</topology>
    </subcellularLocation>
</comment>
<dbReference type="Pfam" id="PF07690">
    <property type="entry name" value="MFS_1"/>
    <property type="match status" value="1"/>
</dbReference>
<organism evidence="10 11">
    <name type="scientific">Hypsibius exemplaris</name>
    <name type="common">Freshwater tardigrade</name>
    <dbReference type="NCBI Taxonomy" id="2072580"/>
    <lineage>
        <taxon>Eukaryota</taxon>
        <taxon>Metazoa</taxon>
        <taxon>Ecdysozoa</taxon>
        <taxon>Tardigrada</taxon>
        <taxon>Eutardigrada</taxon>
        <taxon>Parachela</taxon>
        <taxon>Hypsibioidea</taxon>
        <taxon>Hypsibiidae</taxon>
        <taxon>Hypsibius</taxon>
    </lineage>
</organism>
<feature type="transmembrane region" description="Helical" evidence="8">
    <location>
        <begin position="296"/>
        <end position="321"/>
    </location>
</feature>
<dbReference type="CDD" id="cd17318">
    <property type="entry name" value="MFS_SLC17"/>
    <property type="match status" value="1"/>
</dbReference>
<evidence type="ECO:0000259" key="9">
    <source>
        <dbReference type="PROSITE" id="PS50850"/>
    </source>
</evidence>
<feature type="transmembrane region" description="Helical" evidence="8">
    <location>
        <begin position="220"/>
        <end position="239"/>
    </location>
</feature>
<evidence type="ECO:0000256" key="8">
    <source>
        <dbReference type="SAM" id="Phobius"/>
    </source>
</evidence>
<feature type="transmembrane region" description="Helical" evidence="8">
    <location>
        <begin position="429"/>
        <end position="452"/>
    </location>
</feature>
<feature type="transmembrane region" description="Helical" evidence="8">
    <location>
        <begin position="396"/>
        <end position="417"/>
    </location>
</feature>
<feature type="transmembrane region" description="Helical" evidence="8">
    <location>
        <begin position="129"/>
        <end position="148"/>
    </location>
</feature>
<evidence type="ECO:0000256" key="7">
    <source>
        <dbReference type="SAM" id="MobiDB-lite"/>
    </source>
</evidence>
<evidence type="ECO:0000256" key="2">
    <source>
        <dbReference type="ARBA" id="ARBA00022448"/>
    </source>
</evidence>
<evidence type="ECO:0000256" key="4">
    <source>
        <dbReference type="ARBA" id="ARBA00022847"/>
    </source>
</evidence>
<keyword evidence="3 8" id="KW-0812">Transmembrane</keyword>
<dbReference type="InterPro" id="IPR036259">
    <property type="entry name" value="MFS_trans_sf"/>
</dbReference>
<dbReference type="PROSITE" id="PS50850">
    <property type="entry name" value="MFS"/>
    <property type="match status" value="1"/>
</dbReference>
<dbReference type="InterPro" id="IPR011701">
    <property type="entry name" value="MFS"/>
</dbReference>
<reference evidence="11" key="1">
    <citation type="submission" date="2017-01" db="EMBL/GenBank/DDBJ databases">
        <title>Comparative genomics of anhydrobiosis in the tardigrade Hypsibius dujardini.</title>
        <authorList>
            <person name="Yoshida Y."/>
            <person name="Koutsovoulos G."/>
            <person name="Laetsch D."/>
            <person name="Stevens L."/>
            <person name="Kumar S."/>
            <person name="Horikawa D."/>
            <person name="Ishino K."/>
            <person name="Komine S."/>
            <person name="Tomita M."/>
            <person name="Blaxter M."/>
            <person name="Arakawa K."/>
        </authorList>
    </citation>
    <scope>NUCLEOTIDE SEQUENCE [LARGE SCALE GENOMIC DNA]</scope>
    <source>
        <strain evidence="11">Z151</strain>
    </source>
</reference>
<dbReference type="GO" id="GO:0016324">
    <property type="term" value="C:apical plasma membrane"/>
    <property type="evidence" value="ECO:0007669"/>
    <property type="project" value="TreeGrafter"/>
</dbReference>
<keyword evidence="6 8" id="KW-0472">Membrane</keyword>
<dbReference type="PANTHER" id="PTHR11662:SF454">
    <property type="entry name" value="SIALIN-LIKE"/>
    <property type="match status" value="1"/>
</dbReference>
<dbReference type="InterPro" id="IPR020846">
    <property type="entry name" value="MFS_dom"/>
</dbReference>
<keyword evidence="11" id="KW-1185">Reference proteome</keyword>
<feature type="transmembrane region" description="Helical" evidence="8">
    <location>
        <begin position="371"/>
        <end position="390"/>
    </location>
</feature>
<evidence type="ECO:0000313" key="10">
    <source>
        <dbReference type="EMBL" id="OQV12810.1"/>
    </source>
</evidence>
<evidence type="ECO:0000256" key="1">
    <source>
        <dbReference type="ARBA" id="ARBA00004141"/>
    </source>
</evidence>
<keyword evidence="4" id="KW-0769">Symport</keyword>
<dbReference type="FunFam" id="1.20.1250.20:FF:000003">
    <property type="entry name" value="Solute carrier family 17 member 3"/>
    <property type="match status" value="1"/>
</dbReference>
<dbReference type="Proteomes" id="UP000192578">
    <property type="component" value="Unassembled WGS sequence"/>
</dbReference>
<dbReference type="AlphaFoldDB" id="A0A1W0WCA6"/>
<feature type="transmembrane region" description="Helical" evidence="8">
    <location>
        <begin position="154"/>
        <end position="178"/>
    </location>
</feature>
<feature type="transmembrane region" description="Helical" evidence="8">
    <location>
        <begin position="341"/>
        <end position="359"/>
    </location>
</feature>